<sequence>MKTFTSSLFALAATLSLVSAAPAAVAPQVAERGAPYVAVTLYGAAGASYTTNVYYGEEPTYTYNALSVSKVSYDYNLAYCSFYGIDEEIAPPVVANGGQVGPPQTIVSIYCECLE</sequence>
<gene>
    <name evidence="2" type="ORF">PAC_04912</name>
</gene>
<keyword evidence="3" id="KW-1185">Reference proteome</keyword>
<keyword evidence="1" id="KW-0732">Signal</keyword>
<feature type="signal peptide" evidence="1">
    <location>
        <begin position="1"/>
        <end position="20"/>
    </location>
</feature>
<evidence type="ECO:0000313" key="3">
    <source>
        <dbReference type="Proteomes" id="UP000184330"/>
    </source>
</evidence>
<evidence type="ECO:0000313" key="2">
    <source>
        <dbReference type="EMBL" id="CZR55026.1"/>
    </source>
</evidence>
<name>A0A1L7WQH0_9HELO</name>
<reference evidence="2 3" key="1">
    <citation type="submission" date="2016-03" db="EMBL/GenBank/DDBJ databases">
        <authorList>
            <person name="Ploux O."/>
        </authorList>
    </citation>
    <scope>NUCLEOTIDE SEQUENCE [LARGE SCALE GENOMIC DNA]</scope>
    <source>
        <strain evidence="2 3">UAMH 11012</strain>
    </source>
</reference>
<evidence type="ECO:0000256" key="1">
    <source>
        <dbReference type="SAM" id="SignalP"/>
    </source>
</evidence>
<feature type="chain" id="PRO_5012046914" evidence="1">
    <location>
        <begin position="21"/>
        <end position="115"/>
    </location>
</feature>
<protein>
    <submittedName>
        <fullName evidence="2">Uncharacterized protein</fullName>
    </submittedName>
</protein>
<organism evidence="2 3">
    <name type="scientific">Phialocephala subalpina</name>
    <dbReference type="NCBI Taxonomy" id="576137"/>
    <lineage>
        <taxon>Eukaryota</taxon>
        <taxon>Fungi</taxon>
        <taxon>Dikarya</taxon>
        <taxon>Ascomycota</taxon>
        <taxon>Pezizomycotina</taxon>
        <taxon>Leotiomycetes</taxon>
        <taxon>Helotiales</taxon>
        <taxon>Mollisiaceae</taxon>
        <taxon>Phialocephala</taxon>
        <taxon>Phialocephala fortinii species complex</taxon>
    </lineage>
</organism>
<dbReference type="AlphaFoldDB" id="A0A1L7WQH0"/>
<proteinExistence type="predicted"/>
<dbReference type="OrthoDB" id="3562476at2759"/>
<accession>A0A1L7WQH0</accession>
<dbReference type="EMBL" id="FJOG01000006">
    <property type="protein sequence ID" value="CZR55026.1"/>
    <property type="molecule type" value="Genomic_DNA"/>
</dbReference>
<dbReference type="Proteomes" id="UP000184330">
    <property type="component" value="Unassembled WGS sequence"/>
</dbReference>